<evidence type="ECO:0000313" key="2">
    <source>
        <dbReference type="EMBL" id="EKY00028.1"/>
    </source>
</evidence>
<name>L1N9G8_9BACT</name>
<keyword evidence="3" id="KW-1185">Reference proteome</keyword>
<keyword evidence="1" id="KW-0812">Transmembrane</keyword>
<dbReference type="HOGENOM" id="CLU_042400_0_0_10"/>
<dbReference type="STRING" id="1127699.HMPREF9151_01428"/>
<feature type="transmembrane region" description="Helical" evidence="1">
    <location>
        <begin position="363"/>
        <end position="382"/>
    </location>
</feature>
<dbReference type="PATRIC" id="fig|1127699.3.peg.1320"/>
<protein>
    <submittedName>
        <fullName evidence="2">Uncharacterized protein</fullName>
    </submittedName>
</protein>
<feature type="transmembrane region" description="Helical" evidence="1">
    <location>
        <begin position="388"/>
        <end position="412"/>
    </location>
</feature>
<feature type="transmembrane region" description="Helical" evidence="1">
    <location>
        <begin position="32"/>
        <end position="55"/>
    </location>
</feature>
<comment type="caution">
    <text evidence="2">The sequence shown here is derived from an EMBL/GenBank/DDBJ whole genome shotgun (WGS) entry which is preliminary data.</text>
</comment>
<dbReference type="EMBL" id="AMEP01000094">
    <property type="protein sequence ID" value="EKY00028.1"/>
    <property type="molecule type" value="Genomic_DNA"/>
</dbReference>
<dbReference type="Proteomes" id="UP000010433">
    <property type="component" value="Unassembled WGS sequence"/>
</dbReference>
<reference evidence="2 3" key="1">
    <citation type="submission" date="2012-05" db="EMBL/GenBank/DDBJ databases">
        <authorList>
            <person name="Weinstock G."/>
            <person name="Sodergren E."/>
            <person name="Lobos E.A."/>
            <person name="Fulton L."/>
            <person name="Fulton R."/>
            <person name="Courtney L."/>
            <person name="Fronick C."/>
            <person name="O'Laughlin M."/>
            <person name="Godfrey J."/>
            <person name="Wilson R.M."/>
            <person name="Miner T."/>
            <person name="Farmer C."/>
            <person name="Delehaunty K."/>
            <person name="Cordes M."/>
            <person name="Minx P."/>
            <person name="Tomlinson C."/>
            <person name="Chen J."/>
            <person name="Wollam A."/>
            <person name="Pepin K.H."/>
            <person name="Bhonagiri V."/>
            <person name="Zhang X."/>
            <person name="Suruliraj S."/>
            <person name="Warren W."/>
            <person name="Mitreva M."/>
            <person name="Mardis E.R."/>
            <person name="Wilson R.K."/>
        </authorList>
    </citation>
    <scope>NUCLEOTIDE SEQUENCE [LARGE SCALE GENOMIC DNA]</scope>
    <source>
        <strain evidence="2 3">F0055</strain>
    </source>
</reference>
<feature type="transmembrane region" description="Helical" evidence="1">
    <location>
        <begin position="61"/>
        <end position="85"/>
    </location>
</feature>
<feature type="transmembrane region" description="Helical" evidence="1">
    <location>
        <begin position="170"/>
        <end position="193"/>
    </location>
</feature>
<evidence type="ECO:0000313" key="3">
    <source>
        <dbReference type="Proteomes" id="UP000010433"/>
    </source>
</evidence>
<dbReference type="AlphaFoldDB" id="L1N9G8"/>
<feature type="transmembrane region" description="Helical" evidence="1">
    <location>
        <begin position="291"/>
        <end position="312"/>
    </location>
</feature>
<sequence length="503" mass="58363">MNRLWLYKQLYRHRSLAVKRAVDASQNKVARYILYAGYGFMLLYLAGMAIALSLAVNDSPYLNPIAVLVSGMPFILLIDFLLRFLAQQTPAQIIKPYMLLPMPRRACIECFVGISLFSWGNLTWLVLFIPYCIMSVITSYGLFSTLLLLLFLIVLILINSQWYIIIRTLLTSSLAYWLLPLAIYALMACPLYVGVDRRIVHFFHIYSQPGILLSEGHVWPIMIALLVLAVLITINLQLQNKAVWCELTHTDKDISITNNNRLGFLSRFGVVGEYLKLELKMLHRNRNVRTTFIYATAIIVFFSLIITFSAIYDEDSKALFWCLYNFNFYGIIWLSNLMCVEGNYIDGLMVHKENIYQLFKAKYIFYSLLLLWPFLLMLPPVLMGKWNLLMLVCFILFTAGFQHFLLFQLAVYNKRTLSLNTRLTGRRASEQNYIQLLIKIVSLAIPYLLASVVVRLFSETTAFLLLGGIGLIFVLSAPWWLQNIYHRFMQRRYDNMEGFRTTR</sequence>
<feature type="transmembrane region" description="Helical" evidence="1">
    <location>
        <begin position="463"/>
        <end position="481"/>
    </location>
</feature>
<proteinExistence type="predicted"/>
<feature type="transmembrane region" description="Helical" evidence="1">
    <location>
        <begin position="218"/>
        <end position="238"/>
    </location>
</feature>
<keyword evidence="1" id="KW-1133">Transmembrane helix</keyword>
<dbReference type="OrthoDB" id="1014144at2"/>
<feature type="transmembrane region" description="Helical" evidence="1">
    <location>
        <begin position="318"/>
        <end position="342"/>
    </location>
</feature>
<accession>L1N9G8</accession>
<dbReference type="Pfam" id="PF18940">
    <property type="entry name" value="DUF5687"/>
    <property type="match status" value="1"/>
</dbReference>
<feature type="transmembrane region" description="Helical" evidence="1">
    <location>
        <begin position="137"/>
        <end position="158"/>
    </location>
</feature>
<evidence type="ECO:0000256" key="1">
    <source>
        <dbReference type="SAM" id="Phobius"/>
    </source>
</evidence>
<organism evidence="2 3">
    <name type="scientific">Hoylesella saccharolytica F0055</name>
    <dbReference type="NCBI Taxonomy" id="1127699"/>
    <lineage>
        <taxon>Bacteria</taxon>
        <taxon>Pseudomonadati</taxon>
        <taxon>Bacteroidota</taxon>
        <taxon>Bacteroidia</taxon>
        <taxon>Bacteroidales</taxon>
        <taxon>Prevotellaceae</taxon>
        <taxon>Hoylesella</taxon>
    </lineage>
</organism>
<gene>
    <name evidence="2" type="ORF">HMPREF9151_01428</name>
</gene>
<feature type="transmembrane region" description="Helical" evidence="1">
    <location>
        <begin position="433"/>
        <end position="457"/>
    </location>
</feature>
<feature type="transmembrane region" description="Helical" evidence="1">
    <location>
        <begin position="106"/>
        <end position="131"/>
    </location>
</feature>
<dbReference type="RefSeq" id="WP_009162742.1">
    <property type="nucleotide sequence ID" value="NZ_KB291002.1"/>
</dbReference>
<keyword evidence="1" id="KW-0472">Membrane</keyword>
<dbReference type="InterPro" id="IPR043742">
    <property type="entry name" value="DUF5687"/>
</dbReference>